<evidence type="ECO:0000256" key="10">
    <source>
        <dbReference type="ARBA" id="ARBA00023235"/>
    </source>
</evidence>
<keyword evidence="6" id="KW-0269">Exonuclease</keyword>
<feature type="binding site" evidence="14">
    <location>
        <begin position="29"/>
        <end position="36"/>
    </location>
    <ligand>
        <name>ATP</name>
        <dbReference type="ChEBI" id="CHEBI:30616"/>
    </ligand>
</feature>
<evidence type="ECO:0000259" key="15">
    <source>
        <dbReference type="PROSITE" id="PS51198"/>
    </source>
</evidence>
<dbReference type="Proteomes" id="UP001165962">
    <property type="component" value="Unassembled WGS sequence"/>
</dbReference>
<evidence type="ECO:0000256" key="12">
    <source>
        <dbReference type="ARBA" id="ARBA00034808"/>
    </source>
</evidence>
<reference evidence="17" key="1">
    <citation type="submission" date="2020-03" db="EMBL/GenBank/DDBJ databases">
        <title>Draft sequencing of Paenibacilllus sp. S3N08.</title>
        <authorList>
            <person name="Kim D.-U."/>
        </authorList>
    </citation>
    <scope>NUCLEOTIDE SEQUENCE</scope>
    <source>
        <strain evidence="17">S3N08</strain>
    </source>
</reference>
<dbReference type="InterPro" id="IPR011604">
    <property type="entry name" value="PDDEXK-like_dom_sf"/>
</dbReference>
<evidence type="ECO:0000259" key="16">
    <source>
        <dbReference type="PROSITE" id="PS51217"/>
    </source>
</evidence>
<dbReference type="EMBL" id="JAAOIW010000018">
    <property type="protein sequence ID" value="NHN34370.1"/>
    <property type="molecule type" value="Genomic_DNA"/>
</dbReference>
<dbReference type="SUPFAM" id="SSF52540">
    <property type="entry name" value="P-loop containing nucleoside triphosphate hydrolases"/>
    <property type="match status" value="1"/>
</dbReference>
<keyword evidence="10" id="KW-0413">Isomerase</keyword>
<keyword evidence="3" id="KW-0227">DNA damage</keyword>
<keyword evidence="1" id="KW-0540">Nuclease</keyword>
<evidence type="ECO:0000256" key="4">
    <source>
        <dbReference type="ARBA" id="ARBA00022801"/>
    </source>
</evidence>
<dbReference type="Gene3D" id="3.90.320.10">
    <property type="match status" value="1"/>
</dbReference>
<evidence type="ECO:0000256" key="13">
    <source>
        <dbReference type="ARBA" id="ARBA00048988"/>
    </source>
</evidence>
<evidence type="ECO:0000313" key="18">
    <source>
        <dbReference type="Proteomes" id="UP001165962"/>
    </source>
</evidence>
<feature type="domain" description="UvrD-like helicase C-terminal" evidence="16">
    <location>
        <begin position="478"/>
        <end position="767"/>
    </location>
</feature>
<keyword evidence="2 14" id="KW-0547">Nucleotide-binding</keyword>
<dbReference type="PROSITE" id="PS51198">
    <property type="entry name" value="UVRD_HELICASE_ATP_BIND"/>
    <property type="match status" value="1"/>
</dbReference>
<sequence length="1113" mass="126498">MLKEQVIQDDETARVRIGADLDTTFMVEAGAGSGKTTSIVGRMIALVRTRKAQARDIAAITFTNKAASELMGRFRIKLEQECARTPQGSEREALEEALQQIPECFIGTIHAFCGRLLRERPIEAKLDPAFQEMDDREDRDFRDQCWDEYLDDLRSNGGGKTRAGEGAQAETASQYVEASIEDLAVLQVNVEDLRAVYNRVAEYEDVEIYTEQVARPHFDRLRDSLFPLMEEAFPYIPTLQPEKDWDVLQKTIRVAMGHKRNKDMTDDINVLILAKLFDRNLGVTLKRWTDPKMAKYFKEQFHDWQTRTLRPFLQEWREYLHSKLIAFVLPAIRYCTGKRMEAGKLNFQDLLMKAAELLRTYPEVRRYFGNRYSRLFVDEFQDTDPIQAEMMMLLTGGRGDECNWREQLPRPGSLFVVGDPKQSIYRFRRADISTYNFVKQRIEQCGEVLQLTRNFRSVKAIGDFVNYAFESKFTLKGQESECQAPFVRMVTQQPNPGGKAALHGVYTMTAPKQERDRQIDIALYDAERIAQFVAWACGGNLLIHEKTSDEGKPNSRPARPGDFLILLKYRKFIGLYARQLEKYGIVSDTSGSLVIFEELRILYQLALTLNDPTDRVPLLAVLRGMLFGLSDDALYHYRHEGGNIGLYTIADPARLSVKSVKVDQALHKLRQYMEWVRILPALPAFTRIIDDIGLITAAAVGESGAIRSGTLIKLLEVLQGDAEASIEWSALTERLHRLTDSESLEAASLFSGSADAVRIMNLHKAKGLEAPIVMMACPCGNNEHDAEEHIDRLAEPSLGYFTISKRKDMFTSEVVAQPVSWTRHAEREREFMKAETDRLLYVATTRAKQLLIVSQYPSRPAIDPWSPLSVSLQQQLELELTPVDPVQPQELATAPDVVSSMDDWQKRLDSGAVPSYQLGSVTGLAKSSSDIVIERSALGKGMAYGSLIHRCLQALGEGMDAGDLADFCRMAAEEEGVEEKWLELAVETVMKVTTSALWQRCMISRRRYHEFSFMISRQIAATDENKHGQGGGFQEDSVTTILRGVIDLVFEEEDGWVIVDFKTDRYELQNEYQLVDFYKPQVLAYVEEWERTIGGNVKEAGFYFIDRGRYVSL</sequence>
<evidence type="ECO:0000256" key="11">
    <source>
        <dbReference type="ARBA" id="ARBA00034617"/>
    </source>
</evidence>
<keyword evidence="4 14" id="KW-0378">Hydrolase</keyword>
<comment type="catalytic activity">
    <reaction evidence="11">
        <text>Couples ATP hydrolysis with the unwinding of duplex DNA by translocating in the 3'-5' direction.</text>
        <dbReference type="EC" id="5.6.2.4"/>
    </reaction>
</comment>
<dbReference type="Pfam" id="PF12705">
    <property type="entry name" value="PDDEXK_1"/>
    <property type="match status" value="1"/>
</dbReference>
<keyword evidence="7 14" id="KW-0067">ATP-binding</keyword>
<accession>A0ABX0JD20</accession>
<evidence type="ECO:0000256" key="2">
    <source>
        <dbReference type="ARBA" id="ARBA00022741"/>
    </source>
</evidence>
<dbReference type="SUPFAM" id="SSF52980">
    <property type="entry name" value="Restriction endonuclease-like"/>
    <property type="match status" value="1"/>
</dbReference>
<feature type="domain" description="UvrD-like helicase ATP-binding" evidence="15">
    <location>
        <begin position="8"/>
        <end position="458"/>
    </location>
</feature>
<dbReference type="PANTHER" id="PTHR11070:SF2">
    <property type="entry name" value="ATP-DEPENDENT DNA HELICASE SRS2"/>
    <property type="match status" value="1"/>
</dbReference>
<gene>
    <name evidence="17" type="ORF">G9U52_31745</name>
</gene>
<dbReference type="PROSITE" id="PS51217">
    <property type="entry name" value="UVRD_HELICASE_CTER"/>
    <property type="match status" value="1"/>
</dbReference>
<dbReference type="EC" id="5.6.2.4" evidence="12"/>
<dbReference type="InterPro" id="IPR014017">
    <property type="entry name" value="DNA_helicase_UvrD-like_C"/>
</dbReference>
<evidence type="ECO:0000256" key="3">
    <source>
        <dbReference type="ARBA" id="ARBA00022763"/>
    </source>
</evidence>
<evidence type="ECO:0000256" key="9">
    <source>
        <dbReference type="ARBA" id="ARBA00023204"/>
    </source>
</evidence>
<protein>
    <recommendedName>
        <fullName evidence="12">DNA 3'-5' helicase</fullName>
        <ecNumber evidence="12">5.6.2.4</ecNumber>
    </recommendedName>
</protein>
<comment type="catalytic activity">
    <reaction evidence="13">
        <text>ATP + H2O = ADP + phosphate + H(+)</text>
        <dbReference type="Rhea" id="RHEA:13065"/>
        <dbReference type="ChEBI" id="CHEBI:15377"/>
        <dbReference type="ChEBI" id="CHEBI:15378"/>
        <dbReference type="ChEBI" id="CHEBI:30616"/>
        <dbReference type="ChEBI" id="CHEBI:43474"/>
        <dbReference type="ChEBI" id="CHEBI:456216"/>
        <dbReference type="EC" id="5.6.2.4"/>
    </reaction>
</comment>
<evidence type="ECO:0000313" key="17">
    <source>
        <dbReference type="EMBL" id="NHN34370.1"/>
    </source>
</evidence>
<keyword evidence="9" id="KW-0234">DNA repair</keyword>
<dbReference type="Gene3D" id="3.40.50.300">
    <property type="entry name" value="P-loop containing nucleotide triphosphate hydrolases"/>
    <property type="match status" value="4"/>
</dbReference>
<dbReference type="InterPro" id="IPR000212">
    <property type="entry name" value="DNA_helicase_UvrD/REP"/>
</dbReference>
<proteinExistence type="predicted"/>
<evidence type="ECO:0000256" key="14">
    <source>
        <dbReference type="PROSITE-ProRule" id="PRU00560"/>
    </source>
</evidence>
<dbReference type="Gene3D" id="1.10.486.10">
    <property type="entry name" value="PCRA, domain 4"/>
    <property type="match status" value="1"/>
</dbReference>
<organism evidence="17 18">
    <name type="scientific">Paenibacillus agricola</name>
    <dbReference type="NCBI Taxonomy" id="2716264"/>
    <lineage>
        <taxon>Bacteria</taxon>
        <taxon>Bacillati</taxon>
        <taxon>Bacillota</taxon>
        <taxon>Bacilli</taxon>
        <taxon>Bacillales</taxon>
        <taxon>Paenibacillaceae</taxon>
        <taxon>Paenibacillus</taxon>
    </lineage>
</organism>
<keyword evidence="18" id="KW-1185">Reference proteome</keyword>
<dbReference type="RefSeq" id="WP_166155242.1">
    <property type="nucleotide sequence ID" value="NZ_JAAOIW010000018.1"/>
</dbReference>
<name>A0ABX0JD20_9BACL</name>
<keyword evidence="8" id="KW-0238">DNA-binding</keyword>
<dbReference type="InterPro" id="IPR038726">
    <property type="entry name" value="PDDEXK_AddAB-type"/>
</dbReference>
<evidence type="ECO:0000256" key="1">
    <source>
        <dbReference type="ARBA" id="ARBA00022722"/>
    </source>
</evidence>
<dbReference type="Pfam" id="PF13361">
    <property type="entry name" value="UvrD_C"/>
    <property type="match status" value="1"/>
</dbReference>
<dbReference type="InterPro" id="IPR014016">
    <property type="entry name" value="UvrD-like_ATP-bd"/>
</dbReference>
<dbReference type="Pfam" id="PF00580">
    <property type="entry name" value="UvrD-helicase"/>
    <property type="match status" value="1"/>
</dbReference>
<dbReference type="PANTHER" id="PTHR11070">
    <property type="entry name" value="UVRD / RECB / PCRA DNA HELICASE FAMILY MEMBER"/>
    <property type="match status" value="1"/>
</dbReference>
<comment type="caution">
    <text evidence="17">The sequence shown here is derived from an EMBL/GenBank/DDBJ whole genome shotgun (WGS) entry which is preliminary data.</text>
</comment>
<evidence type="ECO:0000256" key="7">
    <source>
        <dbReference type="ARBA" id="ARBA00022840"/>
    </source>
</evidence>
<evidence type="ECO:0000256" key="5">
    <source>
        <dbReference type="ARBA" id="ARBA00022806"/>
    </source>
</evidence>
<dbReference type="InterPro" id="IPR027417">
    <property type="entry name" value="P-loop_NTPase"/>
</dbReference>
<evidence type="ECO:0000256" key="8">
    <source>
        <dbReference type="ARBA" id="ARBA00023125"/>
    </source>
</evidence>
<keyword evidence="5 14" id="KW-0347">Helicase</keyword>
<evidence type="ECO:0000256" key="6">
    <source>
        <dbReference type="ARBA" id="ARBA00022839"/>
    </source>
</evidence>
<dbReference type="InterPro" id="IPR011335">
    <property type="entry name" value="Restrct_endonuc-II-like"/>
</dbReference>